<dbReference type="Proteomes" id="UP000005436">
    <property type="component" value="Chromosome"/>
</dbReference>
<gene>
    <name evidence="1" type="ordered locus">BFO_3022</name>
</gene>
<dbReference type="HOGENOM" id="CLU_3158748_0_0_10"/>
<dbReference type="KEGG" id="tfo:BFO_3022"/>
<reference evidence="2" key="1">
    <citation type="submission" date="2011-12" db="EMBL/GenBank/DDBJ databases">
        <title>Complete sequence of Tannerella forsythia ATCC 43037.</title>
        <authorList>
            <person name="Dewhirst F."/>
            <person name="Tanner A."/>
            <person name="Izard J."/>
            <person name="Brinkac L."/>
            <person name="Durkin A.S."/>
            <person name="Hostetler J."/>
            <person name="Shetty J."/>
            <person name="Torralba M."/>
            <person name="Gill S."/>
            <person name="Nelson K."/>
        </authorList>
    </citation>
    <scope>NUCLEOTIDE SEQUENCE [LARGE SCALE GENOMIC DNA]</scope>
    <source>
        <strain evidence="2">ATCC 43037 / JCM 10827 / CCUG 33226 / KCTC 5666 / FDC 338</strain>
    </source>
</reference>
<organism evidence="1 2">
    <name type="scientific">Tannerella forsythia (strain ATCC 43037 / JCM 10827 / CCUG 21028 A / KCTC 5666 / FDC 338)</name>
    <name type="common">Bacteroides forsythus</name>
    <dbReference type="NCBI Taxonomy" id="203275"/>
    <lineage>
        <taxon>Bacteria</taxon>
        <taxon>Pseudomonadati</taxon>
        <taxon>Bacteroidota</taxon>
        <taxon>Bacteroidia</taxon>
        <taxon>Bacteroidales</taxon>
        <taxon>Tannerellaceae</taxon>
        <taxon>Tannerella</taxon>
    </lineage>
</organism>
<dbReference type="PATRIC" id="fig|203275.8.peg.2600"/>
<name>G8UPU9_TANFA</name>
<sequence length="48" mass="5603">MADDIFIYSLNTPHFMKRIYMMTGCMSVFVVAGMEQEITEENFFDAKV</sequence>
<protein>
    <submittedName>
        <fullName evidence="1">Uncharacterized protein</fullName>
    </submittedName>
</protein>
<accession>G8UPU9</accession>
<dbReference type="RefSeq" id="WP_014226130.1">
    <property type="nucleotide sequence ID" value="NC_016610.1"/>
</dbReference>
<proteinExistence type="predicted"/>
<evidence type="ECO:0000313" key="2">
    <source>
        <dbReference type="Proteomes" id="UP000005436"/>
    </source>
</evidence>
<evidence type="ECO:0000313" key="1">
    <source>
        <dbReference type="EMBL" id="AEW21330.1"/>
    </source>
</evidence>
<dbReference type="EMBL" id="CP003191">
    <property type="protein sequence ID" value="AEW21330.1"/>
    <property type="molecule type" value="Genomic_DNA"/>
</dbReference>
<dbReference type="AlphaFoldDB" id="G8UPU9"/>
<keyword evidence="2" id="KW-1185">Reference proteome</keyword>
<dbReference type="GeneID" id="43389742"/>